<feature type="compositionally biased region" description="Polar residues" evidence="1">
    <location>
        <begin position="159"/>
        <end position="169"/>
    </location>
</feature>
<gene>
    <name evidence="2" type="ORF">CRM22_004326</name>
</gene>
<evidence type="ECO:0000313" key="3">
    <source>
        <dbReference type="Proteomes" id="UP000308267"/>
    </source>
</evidence>
<protein>
    <submittedName>
        <fullName evidence="2">Uncharacterized protein</fullName>
    </submittedName>
</protein>
<dbReference type="EMBL" id="SJOL01006371">
    <property type="protein sequence ID" value="TGZ68300.1"/>
    <property type="molecule type" value="Genomic_DNA"/>
</dbReference>
<dbReference type="AlphaFoldDB" id="A0A4S2LWQ6"/>
<reference evidence="2 3" key="1">
    <citation type="journal article" date="2019" name="BMC Genomics">
        <title>New insights from Opisthorchis felineus genome: update on genomics of the epidemiologically important liver flukes.</title>
        <authorList>
            <person name="Ershov N.I."/>
            <person name="Mordvinov V.A."/>
            <person name="Prokhortchouk E.B."/>
            <person name="Pakharukova M.Y."/>
            <person name="Gunbin K.V."/>
            <person name="Ustyantsev K."/>
            <person name="Genaev M.A."/>
            <person name="Blinov A.G."/>
            <person name="Mazur A."/>
            <person name="Boulygina E."/>
            <person name="Tsygankova S."/>
            <person name="Khrameeva E."/>
            <person name="Chekanov N."/>
            <person name="Fan G."/>
            <person name="Xiao A."/>
            <person name="Zhang H."/>
            <person name="Xu X."/>
            <person name="Yang H."/>
            <person name="Solovyev V."/>
            <person name="Lee S.M."/>
            <person name="Liu X."/>
            <person name="Afonnikov D.A."/>
            <person name="Skryabin K.G."/>
        </authorList>
    </citation>
    <scope>NUCLEOTIDE SEQUENCE [LARGE SCALE GENOMIC DNA]</scope>
    <source>
        <strain evidence="2">AK-0245</strain>
        <tissue evidence="2">Whole organism</tissue>
    </source>
</reference>
<evidence type="ECO:0000256" key="1">
    <source>
        <dbReference type="SAM" id="MobiDB-lite"/>
    </source>
</evidence>
<feature type="region of interest" description="Disordered" evidence="1">
    <location>
        <begin position="148"/>
        <end position="169"/>
    </location>
</feature>
<proteinExistence type="predicted"/>
<feature type="region of interest" description="Disordered" evidence="1">
    <location>
        <begin position="18"/>
        <end position="39"/>
    </location>
</feature>
<sequence length="169" mass="18498">MLHVEDLLDDHQEHLLTADHLRAGPRSTPTRSTPLGSCRTGGPSELFIHRDQSGQTRSLIRPQFKDGVLRLTWNCMNSPKITPGLQNSTLSFQIPTSHLSMSQPTIQFSHLAALRPAFHLLPLSPTKTSYHSTPPTNPPITCRRSVASTAAVPAARKNQVASSSTPHKT</sequence>
<accession>A0A4S2LWQ6</accession>
<name>A0A4S2LWQ6_OPIFE</name>
<keyword evidence="3" id="KW-1185">Reference proteome</keyword>
<dbReference type="Proteomes" id="UP000308267">
    <property type="component" value="Unassembled WGS sequence"/>
</dbReference>
<comment type="caution">
    <text evidence="2">The sequence shown here is derived from an EMBL/GenBank/DDBJ whole genome shotgun (WGS) entry which is preliminary data.</text>
</comment>
<evidence type="ECO:0000313" key="2">
    <source>
        <dbReference type="EMBL" id="TGZ68300.1"/>
    </source>
</evidence>
<organism evidence="2 3">
    <name type="scientific">Opisthorchis felineus</name>
    <dbReference type="NCBI Taxonomy" id="147828"/>
    <lineage>
        <taxon>Eukaryota</taxon>
        <taxon>Metazoa</taxon>
        <taxon>Spiralia</taxon>
        <taxon>Lophotrochozoa</taxon>
        <taxon>Platyhelminthes</taxon>
        <taxon>Trematoda</taxon>
        <taxon>Digenea</taxon>
        <taxon>Opisthorchiida</taxon>
        <taxon>Opisthorchiata</taxon>
        <taxon>Opisthorchiidae</taxon>
        <taxon>Opisthorchis</taxon>
    </lineage>
</organism>